<reference evidence="1 2" key="1">
    <citation type="submission" date="2019-09" db="EMBL/GenBank/DDBJ databases">
        <title>Flavobacterium sp. nov., isolated from glacier ice.</title>
        <authorList>
            <person name="Liu Q."/>
        </authorList>
    </citation>
    <scope>NUCLEOTIDE SEQUENCE [LARGE SCALE GENOMIC DNA]</scope>
    <source>
        <strain evidence="1 2">NBRC 112527</strain>
    </source>
</reference>
<accession>A0A7J5ADF1</accession>
<keyword evidence="2" id="KW-1185">Reference proteome</keyword>
<name>A0A7J5ADF1_9FLAO</name>
<evidence type="ECO:0000313" key="2">
    <source>
        <dbReference type="Proteomes" id="UP000490922"/>
    </source>
</evidence>
<dbReference type="AlphaFoldDB" id="A0A7J5ADF1"/>
<sequence length="101" mass="11270">METKTTIKQEKPTLVKSLVGDVPFMDADGKSIFLGNIIEQTNYNGEQYLARYKVVRDPADNEICLCMISGNEKAMSYQGYSSFGKIFNGKLLKGRVVGHND</sequence>
<dbReference type="EMBL" id="WAEM01000005">
    <property type="protein sequence ID" value="KAB1155592.1"/>
    <property type="molecule type" value="Genomic_DNA"/>
</dbReference>
<proteinExistence type="predicted"/>
<dbReference type="Proteomes" id="UP000490922">
    <property type="component" value="Unassembled WGS sequence"/>
</dbReference>
<gene>
    <name evidence="1" type="ORF">F6464_10795</name>
</gene>
<organism evidence="1 2">
    <name type="scientific">Flavobacterium luteum</name>
    <dbReference type="NCBI Taxonomy" id="2026654"/>
    <lineage>
        <taxon>Bacteria</taxon>
        <taxon>Pseudomonadati</taxon>
        <taxon>Bacteroidota</taxon>
        <taxon>Flavobacteriia</taxon>
        <taxon>Flavobacteriales</taxon>
        <taxon>Flavobacteriaceae</taxon>
        <taxon>Flavobacterium</taxon>
    </lineage>
</organism>
<evidence type="ECO:0000313" key="1">
    <source>
        <dbReference type="EMBL" id="KAB1155592.1"/>
    </source>
</evidence>
<dbReference type="RefSeq" id="WP_151107820.1">
    <property type="nucleotide sequence ID" value="NZ_WAEM01000005.1"/>
</dbReference>
<comment type="caution">
    <text evidence="1">The sequence shown here is derived from an EMBL/GenBank/DDBJ whole genome shotgun (WGS) entry which is preliminary data.</text>
</comment>
<protein>
    <submittedName>
        <fullName evidence="1">Uncharacterized protein</fullName>
    </submittedName>
</protein>